<dbReference type="Proteomes" id="UP000249577">
    <property type="component" value="Unassembled WGS sequence"/>
</dbReference>
<keyword evidence="7 10" id="KW-0460">Magnesium</keyword>
<dbReference type="PANTHER" id="PTHR30040">
    <property type="entry name" value="THIAMINE BIOSYNTHESIS LIPOPROTEIN APBE"/>
    <property type="match status" value="1"/>
</dbReference>
<evidence type="ECO:0000256" key="7">
    <source>
        <dbReference type="ARBA" id="ARBA00022842"/>
    </source>
</evidence>
<feature type="binding site" evidence="11">
    <location>
        <position position="291"/>
    </location>
    <ligand>
        <name>Mg(2+)</name>
        <dbReference type="ChEBI" id="CHEBI:18420"/>
    </ligand>
</feature>
<comment type="catalytic activity">
    <reaction evidence="9 10">
        <text>L-threonyl-[protein] + FAD = FMN-L-threonyl-[protein] + AMP + H(+)</text>
        <dbReference type="Rhea" id="RHEA:36847"/>
        <dbReference type="Rhea" id="RHEA-COMP:11060"/>
        <dbReference type="Rhea" id="RHEA-COMP:11061"/>
        <dbReference type="ChEBI" id="CHEBI:15378"/>
        <dbReference type="ChEBI" id="CHEBI:30013"/>
        <dbReference type="ChEBI" id="CHEBI:57692"/>
        <dbReference type="ChEBI" id="CHEBI:74257"/>
        <dbReference type="ChEBI" id="CHEBI:456215"/>
        <dbReference type="EC" id="2.7.1.180"/>
    </reaction>
</comment>
<dbReference type="PROSITE" id="PS51318">
    <property type="entry name" value="TAT"/>
    <property type="match status" value="1"/>
</dbReference>
<evidence type="ECO:0000256" key="9">
    <source>
        <dbReference type="ARBA" id="ARBA00048540"/>
    </source>
</evidence>
<evidence type="ECO:0000256" key="8">
    <source>
        <dbReference type="ARBA" id="ARBA00031306"/>
    </source>
</evidence>
<name>A0A2W5K8N1_ANCNO</name>
<dbReference type="InterPro" id="IPR006311">
    <property type="entry name" value="TAT_signal"/>
</dbReference>
<dbReference type="AlphaFoldDB" id="A0A2W5K8N1"/>
<sequence length="323" mass="33245">MTAFSRRKILAGGAGALAAASIGSVGLQTLAREKGQETRSRVGVAFGTTVALTFAGPDAAALDEAIARGFAEIRSLEAAASLSRADSALSRLNRDGRLAAPPPKLLALTRFALDLAEASGGAFDPTVQPLWPLWRDATEAGRRPAAADLARTVALIDWRSVRVSDDMIAFGRPGVAMTLNGVLQGYGADLVIAAAQRLGVPNAFVDTGEFGAYGRAANGAPWRLGVATRDEPDRPYLVDDHFSGFAATSAGAGTPFSRDGADNHLFDPRTGASPHLVEQTSAFAPSGALADGLSTAAYVMGEPAGRALAERFGGSLSVRPAAT</sequence>
<keyword evidence="5 10" id="KW-0479">Metal-binding</keyword>
<evidence type="ECO:0000256" key="4">
    <source>
        <dbReference type="ARBA" id="ARBA00022679"/>
    </source>
</evidence>
<accession>A0A2W5K8N1</accession>
<feature type="binding site" evidence="11">
    <location>
        <position position="295"/>
    </location>
    <ligand>
        <name>Mg(2+)</name>
        <dbReference type="ChEBI" id="CHEBI:18420"/>
    </ligand>
</feature>
<dbReference type="Pfam" id="PF02424">
    <property type="entry name" value="ApbE"/>
    <property type="match status" value="1"/>
</dbReference>
<reference evidence="12 13" key="1">
    <citation type="submission" date="2017-08" db="EMBL/GenBank/DDBJ databases">
        <title>Infants hospitalized years apart are colonized by the same room-sourced microbial strains.</title>
        <authorList>
            <person name="Brooks B."/>
            <person name="Olm M.R."/>
            <person name="Firek B.A."/>
            <person name="Baker R."/>
            <person name="Thomas B.C."/>
            <person name="Morowitz M.J."/>
            <person name="Banfield J.F."/>
        </authorList>
    </citation>
    <scope>NUCLEOTIDE SEQUENCE [LARGE SCALE GENOMIC DNA]</scope>
    <source>
        <strain evidence="12">S2_005_003_R2_43</strain>
    </source>
</reference>
<protein>
    <recommendedName>
        <fullName evidence="2 10">FAD:protein FMN transferase</fullName>
        <ecNumber evidence="1 10">2.7.1.180</ecNumber>
    </recommendedName>
    <alternativeName>
        <fullName evidence="8 10">Flavin transferase</fullName>
    </alternativeName>
</protein>
<dbReference type="PANTHER" id="PTHR30040:SF2">
    <property type="entry name" value="FAD:PROTEIN FMN TRANSFERASE"/>
    <property type="match status" value="1"/>
</dbReference>
<dbReference type="EMBL" id="QFPN01000010">
    <property type="protein sequence ID" value="PZQ11894.1"/>
    <property type="molecule type" value="Genomic_DNA"/>
</dbReference>
<keyword evidence="4 10" id="KW-0808">Transferase</keyword>
<evidence type="ECO:0000256" key="6">
    <source>
        <dbReference type="ARBA" id="ARBA00022827"/>
    </source>
</evidence>
<comment type="caution">
    <text evidence="12">The sequence shown here is derived from an EMBL/GenBank/DDBJ whole genome shotgun (WGS) entry which is preliminary data.</text>
</comment>
<keyword evidence="3 10" id="KW-0285">Flavoprotein</keyword>
<evidence type="ECO:0000256" key="1">
    <source>
        <dbReference type="ARBA" id="ARBA00011955"/>
    </source>
</evidence>
<evidence type="ECO:0000313" key="13">
    <source>
        <dbReference type="Proteomes" id="UP000249577"/>
    </source>
</evidence>
<evidence type="ECO:0000256" key="2">
    <source>
        <dbReference type="ARBA" id="ARBA00016337"/>
    </source>
</evidence>
<dbReference type="Gene3D" id="3.10.520.10">
    <property type="entry name" value="ApbE-like domains"/>
    <property type="match status" value="1"/>
</dbReference>
<comment type="similarity">
    <text evidence="10">Belongs to the ApbE family.</text>
</comment>
<dbReference type="EC" id="2.7.1.180" evidence="1 10"/>
<organism evidence="12 13">
    <name type="scientific">Ancylobacter novellus</name>
    <name type="common">Thiobacillus novellus</name>
    <dbReference type="NCBI Taxonomy" id="921"/>
    <lineage>
        <taxon>Bacteria</taxon>
        <taxon>Pseudomonadati</taxon>
        <taxon>Pseudomonadota</taxon>
        <taxon>Alphaproteobacteria</taxon>
        <taxon>Hyphomicrobiales</taxon>
        <taxon>Xanthobacteraceae</taxon>
        <taxon>Ancylobacter</taxon>
    </lineage>
</organism>
<evidence type="ECO:0000313" key="12">
    <source>
        <dbReference type="EMBL" id="PZQ11894.1"/>
    </source>
</evidence>
<evidence type="ECO:0000256" key="11">
    <source>
        <dbReference type="PIRSR" id="PIRSR006268-2"/>
    </source>
</evidence>
<evidence type="ECO:0000256" key="10">
    <source>
        <dbReference type="PIRNR" id="PIRNR006268"/>
    </source>
</evidence>
<evidence type="ECO:0000256" key="5">
    <source>
        <dbReference type="ARBA" id="ARBA00022723"/>
    </source>
</evidence>
<dbReference type="GO" id="GO:0016740">
    <property type="term" value="F:transferase activity"/>
    <property type="evidence" value="ECO:0007669"/>
    <property type="project" value="UniProtKB-UniRule"/>
</dbReference>
<keyword evidence="6 10" id="KW-0274">FAD</keyword>
<proteinExistence type="inferred from homology"/>
<dbReference type="InterPro" id="IPR003374">
    <property type="entry name" value="ApbE-like_sf"/>
</dbReference>
<dbReference type="SUPFAM" id="SSF143631">
    <property type="entry name" value="ApbE-like"/>
    <property type="match status" value="1"/>
</dbReference>
<dbReference type="GO" id="GO:0046872">
    <property type="term" value="F:metal ion binding"/>
    <property type="evidence" value="ECO:0007669"/>
    <property type="project" value="UniProtKB-UniRule"/>
</dbReference>
<evidence type="ECO:0000256" key="3">
    <source>
        <dbReference type="ARBA" id="ARBA00022630"/>
    </source>
</evidence>
<comment type="cofactor">
    <cofactor evidence="11">
        <name>Mg(2+)</name>
        <dbReference type="ChEBI" id="CHEBI:18420"/>
    </cofactor>
    <cofactor evidence="11">
        <name>Mn(2+)</name>
        <dbReference type="ChEBI" id="CHEBI:29035"/>
    </cofactor>
    <text evidence="11">Magnesium. Can also use manganese.</text>
</comment>
<feature type="binding site" evidence="11">
    <location>
        <position position="181"/>
    </location>
    <ligand>
        <name>Mg(2+)</name>
        <dbReference type="ChEBI" id="CHEBI:18420"/>
    </ligand>
</feature>
<gene>
    <name evidence="12" type="ORF">DI565_17070</name>
</gene>
<dbReference type="PIRSF" id="PIRSF006268">
    <property type="entry name" value="ApbE"/>
    <property type="match status" value="1"/>
</dbReference>
<dbReference type="InterPro" id="IPR024932">
    <property type="entry name" value="ApbE"/>
</dbReference>